<comment type="subcellular location">
    <subcellularLocation>
        <location evidence="1 6">Secreted</location>
    </subcellularLocation>
</comment>
<dbReference type="AlphaFoldDB" id="A0A9N7NLH4"/>
<keyword evidence="5 6" id="KW-0732">Signal</keyword>
<dbReference type="EMBL" id="CACSLK010027831">
    <property type="protein sequence ID" value="CAA0831287.1"/>
    <property type="molecule type" value="Genomic_DNA"/>
</dbReference>
<dbReference type="PANTHER" id="PTHR31232">
    <property type="match status" value="1"/>
</dbReference>
<keyword evidence="3 6" id="KW-0713">Self-incompatibility</keyword>
<dbReference type="GO" id="GO:0005576">
    <property type="term" value="C:extracellular region"/>
    <property type="evidence" value="ECO:0007669"/>
    <property type="project" value="UniProtKB-SubCell"/>
</dbReference>
<dbReference type="Pfam" id="PF05938">
    <property type="entry name" value="Self-incomp_S1"/>
    <property type="match status" value="1"/>
</dbReference>
<evidence type="ECO:0000313" key="7">
    <source>
        <dbReference type="EMBL" id="CAA0831287.1"/>
    </source>
</evidence>
<dbReference type="InterPro" id="IPR010264">
    <property type="entry name" value="Self-incomp_S1"/>
</dbReference>
<evidence type="ECO:0000256" key="6">
    <source>
        <dbReference type="RuleBase" id="RU367044"/>
    </source>
</evidence>
<evidence type="ECO:0000256" key="3">
    <source>
        <dbReference type="ARBA" id="ARBA00022471"/>
    </source>
</evidence>
<feature type="chain" id="PRO_5040538613" description="S-protein homolog" evidence="6">
    <location>
        <begin position="25"/>
        <end position="144"/>
    </location>
</feature>
<dbReference type="GO" id="GO:0060320">
    <property type="term" value="P:rejection of self pollen"/>
    <property type="evidence" value="ECO:0007669"/>
    <property type="project" value="UniProtKB-KW"/>
</dbReference>
<organism evidence="7 8">
    <name type="scientific">Striga hermonthica</name>
    <name type="common">Purple witchweed</name>
    <name type="synonym">Buchnera hermonthica</name>
    <dbReference type="NCBI Taxonomy" id="68872"/>
    <lineage>
        <taxon>Eukaryota</taxon>
        <taxon>Viridiplantae</taxon>
        <taxon>Streptophyta</taxon>
        <taxon>Embryophyta</taxon>
        <taxon>Tracheophyta</taxon>
        <taxon>Spermatophyta</taxon>
        <taxon>Magnoliopsida</taxon>
        <taxon>eudicotyledons</taxon>
        <taxon>Gunneridae</taxon>
        <taxon>Pentapetalae</taxon>
        <taxon>asterids</taxon>
        <taxon>lamiids</taxon>
        <taxon>Lamiales</taxon>
        <taxon>Orobanchaceae</taxon>
        <taxon>Buchnereae</taxon>
        <taxon>Striga</taxon>
    </lineage>
</organism>
<dbReference type="PANTHER" id="PTHR31232:SF42">
    <property type="entry name" value="S-PROTEIN HOMOLOG"/>
    <property type="match status" value="1"/>
</dbReference>
<feature type="signal peptide" evidence="6">
    <location>
        <begin position="1"/>
        <end position="24"/>
    </location>
</feature>
<evidence type="ECO:0000256" key="1">
    <source>
        <dbReference type="ARBA" id="ARBA00004613"/>
    </source>
</evidence>
<protein>
    <recommendedName>
        <fullName evidence="6">S-protein homolog</fullName>
    </recommendedName>
</protein>
<evidence type="ECO:0000256" key="2">
    <source>
        <dbReference type="ARBA" id="ARBA00005581"/>
    </source>
</evidence>
<gene>
    <name evidence="7" type="ORF">SHERM_26665</name>
</gene>
<evidence type="ECO:0000256" key="5">
    <source>
        <dbReference type="ARBA" id="ARBA00022729"/>
    </source>
</evidence>
<comment type="similarity">
    <text evidence="2 6">Belongs to the plant self-incompatibility (S1) protein family.</text>
</comment>
<dbReference type="Proteomes" id="UP001153555">
    <property type="component" value="Unassembled WGS sequence"/>
</dbReference>
<sequence length="144" mass="16295">MNMVLLNTVVVVLGLVMKLTPSQAINEKETVVLKNDTPGEYVTVHAYSSEDDLAVHELPYGANFTFHFRINILSTTQFMCDFTTSHGSGNYAVFNTRLGYKCHGYCLWSIGASGPCLLQVDNQWYCQTWKNPPSHKMREKLNKL</sequence>
<dbReference type="OrthoDB" id="883183at2759"/>
<keyword evidence="4 6" id="KW-0964">Secreted</keyword>
<keyword evidence="8" id="KW-1185">Reference proteome</keyword>
<accession>A0A9N7NLH4</accession>
<name>A0A9N7NLH4_STRHE</name>
<comment type="caution">
    <text evidence="7">The sequence shown here is derived from an EMBL/GenBank/DDBJ whole genome shotgun (WGS) entry which is preliminary data.</text>
</comment>
<evidence type="ECO:0000313" key="8">
    <source>
        <dbReference type="Proteomes" id="UP001153555"/>
    </source>
</evidence>
<reference evidence="7" key="1">
    <citation type="submission" date="2019-12" db="EMBL/GenBank/DDBJ databases">
        <authorList>
            <person name="Scholes J."/>
        </authorList>
    </citation>
    <scope>NUCLEOTIDE SEQUENCE</scope>
</reference>
<evidence type="ECO:0000256" key="4">
    <source>
        <dbReference type="ARBA" id="ARBA00022525"/>
    </source>
</evidence>
<proteinExistence type="inferred from homology"/>